<dbReference type="EMBL" id="CP132970">
    <property type="protein sequence ID" value="XBW05832.1"/>
    <property type="molecule type" value="Genomic_DNA"/>
</dbReference>
<proteinExistence type="predicted"/>
<protein>
    <submittedName>
        <fullName evidence="1">Uncharacterized protein</fullName>
    </submittedName>
</protein>
<name>A0AAU7V1X7_9NOCA</name>
<sequence length="283" mass="30824">MSSHCSVVALAGAAGHLIASGDHTVTLRTTAGTLLQVQNPPTDLLSALHDPASATKTACTYVQRLNEEVAERSTADMQARWPEARRAVILTGTGPIADDTADALRTWGATPRRFATTQELLRDPVLRDETCVDNPKLVISYADSPNERKHWGLLEARRRPSVAWLRAYREGEVCFVDPLTLAAGDATADHVVRRRIAASLTPTAMTEWIHNAPGATTVPDTYARAMTVSKVLTVAFAWAQQATTLTHHRHTLWKLVPATARTSEHPILGYELPYAANRPQATA</sequence>
<accession>A0AAU7V1X7</accession>
<evidence type="ECO:0000313" key="1">
    <source>
        <dbReference type="EMBL" id="XBW05832.1"/>
    </source>
</evidence>
<organism evidence="1">
    <name type="scientific">Rhodococcus sp. D-6</name>
    <dbReference type="NCBI Taxonomy" id="1387842"/>
    <lineage>
        <taxon>Bacteria</taxon>
        <taxon>Bacillati</taxon>
        <taxon>Actinomycetota</taxon>
        <taxon>Actinomycetes</taxon>
        <taxon>Mycobacteriales</taxon>
        <taxon>Nocardiaceae</taxon>
        <taxon>Rhodococcus</taxon>
    </lineage>
</organism>
<dbReference type="RefSeq" id="WP_064255649.1">
    <property type="nucleotide sequence ID" value="NZ_CP132970.1"/>
</dbReference>
<gene>
    <name evidence="1" type="ORF">RBB84_07940</name>
</gene>
<dbReference type="KEGG" id="rhox:RBB84_07940"/>
<dbReference type="AlphaFoldDB" id="A0AAU7V1X7"/>
<reference evidence="1" key="1">
    <citation type="submission" date="2023-08" db="EMBL/GenBank/DDBJ databases">
        <title>The novel hydrolase IpcH responsible for the initial isoprocarb degradation step in Rhodococcus sp. D-6.</title>
        <authorList>
            <person name="Zhu Q."/>
        </authorList>
    </citation>
    <scope>NUCLEOTIDE SEQUENCE</scope>
    <source>
        <strain evidence="1">D-6</strain>
    </source>
</reference>